<sequence length="198" mass="21618">MKTRCIDYHWFQSCKLPAPALSLGGFLLASFLLEFSQNLVLQVASETDRAVAIKASIISKQEIYTNSLAVRKLLLPSPSVSPRPGGGGNAVENRVGQTCSRNEIDIYQGATDPLPNGIPTYTAVITNVCSRGCSIANLHVSCEWFSSARHIDRKLFRRLAYNDCLVKNGESLAYGETLSFVYANSFLYPLAVSSLTCS</sequence>
<organism evidence="2 3">
    <name type="scientific">Protea cynaroides</name>
    <dbReference type="NCBI Taxonomy" id="273540"/>
    <lineage>
        <taxon>Eukaryota</taxon>
        <taxon>Viridiplantae</taxon>
        <taxon>Streptophyta</taxon>
        <taxon>Embryophyta</taxon>
        <taxon>Tracheophyta</taxon>
        <taxon>Spermatophyta</taxon>
        <taxon>Magnoliopsida</taxon>
        <taxon>Proteales</taxon>
        <taxon>Proteaceae</taxon>
        <taxon>Protea</taxon>
    </lineage>
</organism>
<keyword evidence="1" id="KW-0732">Signal</keyword>
<reference evidence="2" key="1">
    <citation type="journal article" date="2023" name="Plant J.">
        <title>The genome of the king protea, Protea cynaroides.</title>
        <authorList>
            <person name="Chang J."/>
            <person name="Duong T.A."/>
            <person name="Schoeman C."/>
            <person name="Ma X."/>
            <person name="Roodt D."/>
            <person name="Barker N."/>
            <person name="Li Z."/>
            <person name="Van de Peer Y."/>
            <person name="Mizrachi E."/>
        </authorList>
    </citation>
    <scope>NUCLEOTIDE SEQUENCE</scope>
    <source>
        <tissue evidence="2">Young leaves</tissue>
    </source>
</reference>
<accession>A0A9Q0L418</accession>
<dbReference type="InterPro" id="IPR040361">
    <property type="entry name" value="TPD1"/>
</dbReference>
<evidence type="ECO:0000313" key="2">
    <source>
        <dbReference type="EMBL" id="KAJ4981616.1"/>
    </source>
</evidence>
<dbReference type="AlphaFoldDB" id="A0A9Q0L418"/>
<dbReference type="PANTHER" id="PTHR33184:SF61">
    <property type="entry name" value="TPD1 PROTEIN HOMOLOG 1"/>
    <property type="match status" value="1"/>
</dbReference>
<evidence type="ECO:0000313" key="3">
    <source>
        <dbReference type="Proteomes" id="UP001141806"/>
    </source>
</evidence>
<dbReference type="OrthoDB" id="1572689at2759"/>
<comment type="caution">
    <text evidence="2">The sequence shown here is derived from an EMBL/GenBank/DDBJ whole genome shotgun (WGS) entry which is preliminary data.</text>
</comment>
<dbReference type="GO" id="GO:0001709">
    <property type="term" value="P:cell fate determination"/>
    <property type="evidence" value="ECO:0007669"/>
    <property type="project" value="TreeGrafter"/>
</dbReference>
<name>A0A9Q0L418_9MAGN</name>
<dbReference type="PANTHER" id="PTHR33184">
    <property type="entry name" value="PROTEIN TAPETUM DETERMINANT 1-LIKE-RELATED"/>
    <property type="match status" value="1"/>
</dbReference>
<keyword evidence="3" id="KW-1185">Reference proteome</keyword>
<dbReference type="Proteomes" id="UP001141806">
    <property type="component" value="Unassembled WGS sequence"/>
</dbReference>
<dbReference type="Pfam" id="PF24068">
    <property type="entry name" value="TPD1_C"/>
    <property type="match status" value="1"/>
</dbReference>
<protein>
    <submittedName>
        <fullName evidence="2">Uncharacterized protein</fullName>
    </submittedName>
</protein>
<dbReference type="EMBL" id="JAMYWD010000001">
    <property type="protein sequence ID" value="KAJ4981616.1"/>
    <property type="molecule type" value="Genomic_DNA"/>
</dbReference>
<gene>
    <name evidence="2" type="ORF">NE237_032453</name>
</gene>
<proteinExistence type="predicted"/>
<evidence type="ECO:0000256" key="1">
    <source>
        <dbReference type="ARBA" id="ARBA00022729"/>
    </source>
</evidence>